<evidence type="ECO:0000259" key="7">
    <source>
        <dbReference type="Pfam" id="PF22692"/>
    </source>
</evidence>
<evidence type="ECO:0000259" key="6">
    <source>
        <dbReference type="Pfam" id="PF06429"/>
    </source>
</evidence>
<dbReference type="RefSeq" id="WP_084364635.1">
    <property type="nucleotide sequence ID" value="NZ_LTBA01000006.1"/>
</dbReference>
<dbReference type="InterPro" id="IPR037925">
    <property type="entry name" value="FlgE/F/G-like"/>
</dbReference>
<dbReference type="GO" id="GO:0009424">
    <property type="term" value="C:bacterial-type flagellum hook"/>
    <property type="evidence" value="ECO:0007669"/>
    <property type="project" value="TreeGrafter"/>
</dbReference>
<evidence type="ECO:0000256" key="4">
    <source>
        <dbReference type="RuleBase" id="RU362116"/>
    </source>
</evidence>
<accession>A0A151B5N6</accession>
<reference evidence="8 9" key="1">
    <citation type="submission" date="2016-02" db="EMBL/GenBank/DDBJ databases">
        <title>Genome sequence of Clostridium tepidiprofundi DSM 19306.</title>
        <authorList>
            <person name="Poehlein A."/>
            <person name="Daniel R."/>
        </authorList>
    </citation>
    <scope>NUCLEOTIDE SEQUENCE [LARGE SCALE GENOMIC DNA]</scope>
    <source>
        <strain evidence="8 9">DSM 19306</strain>
    </source>
</reference>
<dbReference type="InterPro" id="IPR001444">
    <property type="entry name" value="Flag_bb_rod_N"/>
</dbReference>
<evidence type="ECO:0000313" key="8">
    <source>
        <dbReference type="EMBL" id="KYH35072.1"/>
    </source>
</evidence>
<dbReference type="PATRIC" id="fig|1121338.3.peg.918"/>
<comment type="similarity">
    <text evidence="2 4">Belongs to the flagella basal body rod proteins family.</text>
</comment>
<comment type="subcellular location">
    <subcellularLocation>
        <location evidence="1 4">Bacterial flagellum basal body</location>
    </subcellularLocation>
</comment>
<dbReference type="EMBL" id="LTBA01000006">
    <property type="protein sequence ID" value="KYH35072.1"/>
    <property type="molecule type" value="Genomic_DNA"/>
</dbReference>
<dbReference type="InterPro" id="IPR010930">
    <property type="entry name" value="Flg_bb/hook_C_dom"/>
</dbReference>
<evidence type="ECO:0000256" key="2">
    <source>
        <dbReference type="ARBA" id="ARBA00009677"/>
    </source>
</evidence>
<dbReference type="AlphaFoldDB" id="A0A151B5N6"/>
<dbReference type="Pfam" id="PF22692">
    <property type="entry name" value="LlgE_F_G_D1"/>
    <property type="match status" value="1"/>
</dbReference>
<keyword evidence="9" id="KW-1185">Reference proteome</keyword>
<name>A0A151B5N6_9CLOT</name>
<dbReference type="Pfam" id="PF00460">
    <property type="entry name" value="Flg_bb_rod"/>
    <property type="match status" value="1"/>
</dbReference>
<dbReference type="Proteomes" id="UP000075531">
    <property type="component" value="Unassembled WGS sequence"/>
</dbReference>
<protein>
    <recommendedName>
        <fullName evidence="4">Flagellar hook protein FlgE</fullName>
    </recommendedName>
</protein>
<evidence type="ECO:0000313" key="9">
    <source>
        <dbReference type="Proteomes" id="UP000075531"/>
    </source>
</evidence>
<evidence type="ECO:0000256" key="3">
    <source>
        <dbReference type="ARBA" id="ARBA00023143"/>
    </source>
</evidence>
<keyword evidence="8" id="KW-0969">Cilium</keyword>
<dbReference type="STRING" id="1121338.CLTEP_08920"/>
<sequence>MLRSLYSGISGMKVNQTKLDVIGNNVANVGTTAFKASRVRFQDMLSQNLTSAIAPGLNQGGTNPSQVGLGVRIAGIDSIMKQGFMQPSGRNLDVAIDGEGYLMVGRGKLPFGESNGVEINASSHTIGDSHDMKINYTRDGSLTLDYDGNLLTSDGYRVLGYALTGTTDKSLDGESISVNNRDSIDYANYVEVAGKKDPIINFVNADDPNLKVERNQLIPLRIPDSLRAYNQPTKFSAPVNMKKIAVNKSTVGSPKVTGIYTGDVNAQAIFVRYNGSDFQYRKEGDESWTSIDEDGVDGITIDTTGVAATNGDTWVISVASGKQSSASEFSSSTAMKDLDGNDGNCNISGKYIGTEPKTLYVKCIGDASNKKCVYSFDGENWTSKQYDVSKTFKVDGITVDAKNMDVNEINEITLLPYDTGYREQKVMSFSIEKNGIIKAVMEDGSVSALGQIAKSIFKNPAGLKKLGKNLYQNTANSGVPNVISGFGCDRKYDNSHGYGDMLQGMLEMSNVDLAEQFTDMIVTSRAFQASSKMISTGDEILQDIINLKR</sequence>
<dbReference type="InterPro" id="IPR020013">
    <property type="entry name" value="Flagellar_FlgE/F/G"/>
</dbReference>
<proteinExistence type="inferred from homology"/>
<dbReference type="SUPFAM" id="SSF117143">
    <property type="entry name" value="Flagellar hook protein flgE"/>
    <property type="match status" value="2"/>
</dbReference>
<comment type="caution">
    <text evidence="8">The sequence shown here is derived from an EMBL/GenBank/DDBJ whole genome shotgun (WGS) entry which is preliminary data.</text>
</comment>
<feature type="domain" description="Flagellar hook protein FlgE/F/G-like D1" evidence="7">
    <location>
        <begin position="131"/>
        <end position="165"/>
    </location>
</feature>
<evidence type="ECO:0000256" key="1">
    <source>
        <dbReference type="ARBA" id="ARBA00004117"/>
    </source>
</evidence>
<keyword evidence="8" id="KW-0282">Flagellum</keyword>
<keyword evidence="8" id="KW-0966">Cell projection</keyword>
<gene>
    <name evidence="8" type="primary">flgE</name>
    <name evidence="8" type="ORF">CLTEP_08920</name>
</gene>
<dbReference type="InterPro" id="IPR053967">
    <property type="entry name" value="LlgE_F_G-like_D1"/>
</dbReference>
<dbReference type="PANTHER" id="PTHR30435:SF1">
    <property type="entry name" value="FLAGELLAR HOOK PROTEIN FLGE"/>
    <property type="match status" value="1"/>
</dbReference>
<keyword evidence="3 4" id="KW-0975">Bacterial flagellum</keyword>
<dbReference type="Pfam" id="PF06429">
    <property type="entry name" value="Flg_bbr_C"/>
    <property type="match status" value="1"/>
</dbReference>
<dbReference type="GO" id="GO:0009425">
    <property type="term" value="C:bacterial-type flagellum basal body"/>
    <property type="evidence" value="ECO:0007669"/>
    <property type="project" value="UniProtKB-SubCell"/>
</dbReference>
<feature type="domain" description="Flagellar basal body rod protein N-terminal" evidence="5">
    <location>
        <begin position="5"/>
        <end position="35"/>
    </location>
</feature>
<comment type="function">
    <text evidence="4">A flexible structure which links the flagellar filament to the drive apparatus in the basal body.</text>
</comment>
<organism evidence="8 9">
    <name type="scientific">Clostridium tepidiprofundi DSM 19306</name>
    <dbReference type="NCBI Taxonomy" id="1121338"/>
    <lineage>
        <taxon>Bacteria</taxon>
        <taxon>Bacillati</taxon>
        <taxon>Bacillota</taxon>
        <taxon>Clostridia</taxon>
        <taxon>Eubacteriales</taxon>
        <taxon>Clostridiaceae</taxon>
        <taxon>Clostridium</taxon>
    </lineage>
</organism>
<dbReference type="PANTHER" id="PTHR30435">
    <property type="entry name" value="FLAGELLAR PROTEIN"/>
    <property type="match status" value="1"/>
</dbReference>
<dbReference type="GO" id="GO:0071978">
    <property type="term" value="P:bacterial-type flagellum-dependent swarming motility"/>
    <property type="evidence" value="ECO:0007669"/>
    <property type="project" value="TreeGrafter"/>
</dbReference>
<feature type="domain" description="Flagellar basal-body/hook protein C-terminal" evidence="6">
    <location>
        <begin position="503"/>
        <end position="547"/>
    </location>
</feature>
<dbReference type="GO" id="GO:0005829">
    <property type="term" value="C:cytosol"/>
    <property type="evidence" value="ECO:0007669"/>
    <property type="project" value="TreeGrafter"/>
</dbReference>
<evidence type="ECO:0000259" key="5">
    <source>
        <dbReference type="Pfam" id="PF00460"/>
    </source>
</evidence>
<dbReference type="NCBIfam" id="TIGR03506">
    <property type="entry name" value="FlgEFG_subfam"/>
    <property type="match status" value="1"/>
</dbReference>
<dbReference type="OrthoDB" id="9804559at2"/>